<sequence length="171" mass="18407">MSLPLGNIPHELKLLIISRFTTSINCSPALSRTIGGTIRIKELWINRSHRRGGADDQGLVICEMPMCDEMRSRDGGLDLTMLSAIVDLCSALSLQALALSNGGMGDGVSHNMTLTFHEVPTPKGTLRITSSTVSMSQNEMTSRCEVWEKETGGLIATAVHTKIPTATVAKL</sequence>
<accession>A0A166D8I5</accession>
<evidence type="ECO:0000313" key="2">
    <source>
        <dbReference type="Proteomes" id="UP000076798"/>
    </source>
</evidence>
<dbReference type="EMBL" id="KV428067">
    <property type="protein sequence ID" value="KZT38250.1"/>
    <property type="molecule type" value="Genomic_DNA"/>
</dbReference>
<dbReference type="InterPro" id="IPR029069">
    <property type="entry name" value="HotDog_dom_sf"/>
</dbReference>
<proteinExistence type="predicted"/>
<organism evidence="1 2">
    <name type="scientific">Sistotremastrum suecicum HHB10207 ss-3</name>
    <dbReference type="NCBI Taxonomy" id="1314776"/>
    <lineage>
        <taxon>Eukaryota</taxon>
        <taxon>Fungi</taxon>
        <taxon>Dikarya</taxon>
        <taxon>Basidiomycota</taxon>
        <taxon>Agaricomycotina</taxon>
        <taxon>Agaricomycetes</taxon>
        <taxon>Sistotremastrales</taxon>
        <taxon>Sistotremastraceae</taxon>
        <taxon>Sistotremastrum</taxon>
    </lineage>
</organism>
<dbReference type="STRING" id="1314776.A0A166D8I5"/>
<gene>
    <name evidence="1" type="ORF">SISSUDRAFT_1047372</name>
</gene>
<evidence type="ECO:0000313" key="1">
    <source>
        <dbReference type="EMBL" id="KZT38250.1"/>
    </source>
</evidence>
<protein>
    <recommendedName>
        <fullName evidence="3">Thioesterase domain-containing protein</fullName>
    </recommendedName>
</protein>
<dbReference type="Proteomes" id="UP000076798">
    <property type="component" value="Unassembled WGS sequence"/>
</dbReference>
<dbReference type="OrthoDB" id="2831072at2759"/>
<dbReference type="CDD" id="cd03440">
    <property type="entry name" value="hot_dog"/>
    <property type="match status" value="1"/>
</dbReference>
<keyword evidence="2" id="KW-1185">Reference proteome</keyword>
<name>A0A166D8I5_9AGAM</name>
<evidence type="ECO:0008006" key="3">
    <source>
        <dbReference type="Google" id="ProtNLM"/>
    </source>
</evidence>
<dbReference type="Gene3D" id="3.10.129.10">
    <property type="entry name" value="Hotdog Thioesterase"/>
    <property type="match status" value="1"/>
</dbReference>
<dbReference type="SUPFAM" id="SSF54637">
    <property type="entry name" value="Thioesterase/thiol ester dehydrase-isomerase"/>
    <property type="match status" value="1"/>
</dbReference>
<dbReference type="AlphaFoldDB" id="A0A166D8I5"/>
<reference evidence="1 2" key="1">
    <citation type="journal article" date="2016" name="Mol. Biol. Evol.">
        <title>Comparative Genomics of Early-Diverging Mushroom-Forming Fungi Provides Insights into the Origins of Lignocellulose Decay Capabilities.</title>
        <authorList>
            <person name="Nagy L.G."/>
            <person name="Riley R."/>
            <person name="Tritt A."/>
            <person name="Adam C."/>
            <person name="Daum C."/>
            <person name="Floudas D."/>
            <person name="Sun H."/>
            <person name="Yadav J.S."/>
            <person name="Pangilinan J."/>
            <person name="Larsson K.H."/>
            <person name="Matsuura K."/>
            <person name="Barry K."/>
            <person name="Labutti K."/>
            <person name="Kuo R."/>
            <person name="Ohm R.A."/>
            <person name="Bhattacharya S.S."/>
            <person name="Shirouzu T."/>
            <person name="Yoshinaga Y."/>
            <person name="Martin F.M."/>
            <person name="Grigoriev I.V."/>
            <person name="Hibbett D.S."/>
        </authorList>
    </citation>
    <scope>NUCLEOTIDE SEQUENCE [LARGE SCALE GENOMIC DNA]</scope>
    <source>
        <strain evidence="1 2">HHB10207 ss-3</strain>
    </source>
</reference>